<comment type="caution">
    <text evidence="1">The sequence shown here is derived from an EMBL/GenBank/DDBJ whole genome shotgun (WGS) entry which is preliminary data.</text>
</comment>
<reference evidence="1 2" key="1">
    <citation type="submission" date="2019-11" db="EMBL/GenBank/DDBJ databases">
        <title>Bacillus idriensis genome.</title>
        <authorList>
            <person name="Konopka E.N."/>
            <person name="Newman J.D."/>
        </authorList>
    </citation>
    <scope>NUCLEOTIDE SEQUENCE [LARGE SCALE GENOMIC DNA]</scope>
    <source>
        <strain evidence="1 2">DSM 19097</strain>
    </source>
</reference>
<keyword evidence="2" id="KW-1185">Reference proteome</keyword>
<sequence length="115" mass="12893">MRKMILLMTSISIFLVSCSGTKSFEGRISDIKKGYFEVDCSKEVLKDEKNSETAGYPCTVKLTDQTVFTDNHGKKLKARHFTTGLDIKVVLADRKKISKSKESRTVDASEIVLLN</sequence>
<dbReference type="Proteomes" id="UP000441585">
    <property type="component" value="Unassembled WGS sequence"/>
</dbReference>
<evidence type="ECO:0000313" key="2">
    <source>
        <dbReference type="Proteomes" id="UP000441585"/>
    </source>
</evidence>
<evidence type="ECO:0000313" key="1">
    <source>
        <dbReference type="EMBL" id="MRX56078.1"/>
    </source>
</evidence>
<gene>
    <name evidence="1" type="ORF">GJU41_19145</name>
</gene>
<dbReference type="RefSeq" id="WP_070875651.1">
    <property type="nucleotide sequence ID" value="NZ_CAJGAA010000005.1"/>
</dbReference>
<dbReference type="PROSITE" id="PS51257">
    <property type="entry name" value="PROKAR_LIPOPROTEIN"/>
    <property type="match status" value="1"/>
</dbReference>
<name>A0A6I2MCU4_9BACI</name>
<dbReference type="AlphaFoldDB" id="A0A6I2MCU4"/>
<organism evidence="1 2">
    <name type="scientific">Metabacillus idriensis</name>
    <dbReference type="NCBI Taxonomy" id="324768"/>
    <lineage>
        <taxon>Bacteria</taxon>
        <taxon>Bacillati</taxon>
        <taxon>Bacillota</taxon>
        <taxon>Bacilli</taxon>
        <taxon>Bacillales</taxon>
        <taxon>Bacillaceae</taxon>
        <taxon>Metabacillus</taxon>
    </lineage>
</organism>
<proteinExistence type="predicted"/>
<accession>A0A6I2MCU4</accession>
<dbReference type="EMBL" id="WKKF01000008">
    <property type="protein sequence ID" value="MRX56078.1"/>
    <property type="molecule type" value="Genomic_DNA"/>
</dbReference>
<protein>
    <submittedName>
        <fullName evidence="1">Uncharacterized protein</fullName>
    </submittedName>
</protein>